<proteinExistence type="predicted"/>
<feature type="domain" description="DUF7936" evidence="1">
    <location>
        <begin position="4"/>
        <end position="105"/>
    </location>
</feature>
<dbReference type="Proteomes" id="UP000092093">
    <property type="component" value="Unassembled WGS sequence"/>
</dbReference>
<dbReference type="Pfam" id="PF25590">
    <property type="entry name" value="DUF7936"/>
    <property type="match status" value="1"/>
</dbReference>
<sequence length="108" mass="12351">MKYWYINQLDCVPQDGDLTDFVVNVHWSRNATEVVNEKEYFASVYGSQSFSKDDVANFIPYEDLTYDIVCGWLDSTIDTEALDLNLDAQIENQVNPPIVVLPLPFVNP</sequence>
<gene>
    <name evidence="2" type="ORF">AN484_09580</name>
</gene>
<evidence type="ECO:0000259" key="1">
    <source>
        <dbReference type="Pfam" id="PF25590"/>
    </source>
</evidence>
<dbReference type="EMBL" id="LJOW01000036">
    <property type="protein sequence ID" value="OBQ43985.1"/>
    <property type="molecule type" value="Genomic_DNA"/>
</dbReference>
<evidence type="ECO:0000313" key="2">
    <source>
        <dbReference type="EMBL" id="OBQ43985.1"/>
    </source>
</evidence>
<accession>A0A1B7X3P1</accession>
<evidence type="ECO:0000313" key="3">
    <source>
        <dbReference type="Proteomes" id="UP000092093"/>
    </source>
</evidence>
<dbReference type="AlphaFoldDB" id="A0A1B7X3P1"/>
<name>A0A1B7X3P1_APHFL</name>
<protein>
    <recommendedName>
        <fullName evidence="1">DUF7936 domain-containing protein</fullName>
    </recommendedName>
</protein>
<dbReference type="InterPro" id="IPR057696">
    <property type="entry name" value="DUF7936"/>
</dbReference>
<comment type="caution">
    <text evidence="2">The sequence shown here is derived from an EMBL/GenBank/DDBJ whole genome shotgun (WGS) entry which is preliminary data.</text>
</comment>
<organism evidence="2 3">
    <name type="scientific">Aphanizomenon flos-aquae WA102</name>
    <dbReference type="NCBI Taxonomy" id="1710896"/>
    <lineage>
        <taxon>Bacteria</taxon>
        <taxon>Bacillati</taxon>
        <taxon>Cyanobacteriota</taxon>
        <taxon>Cyanophyceae</taxon>
        <taxon>Nostocales</taxon>
        <taxon>Aphanizomenonaceae</taxon>
        <taxon>Aphanizomenon</taxon>
    </lineage>
</organism>
<reference evidence="2 3" key="1">
    <citation type="submission" date="2015-09" db="EMBL/GenBank/DDBJ databases">
        <title>Aphanizomenon flos-aquae WA102.</title>
        <authorList>
            <person name="Driscoll C."/>
        </authorList>
    </citation>
    <scope>NUCLEOTIDE SEQUENCE [LARGE SCALE GENOMIC DNA]</scope>
    <source>
        <strain evidence="2">WA102</strain>
    </source>
</reference>